<dbReference type="EMBL" id="MZ348422">
    <property type="protein sequence ID" value="QYN80133.1"/>
    <property type="molecule type" value="Genomic_DNA"/>
</dbReference>
<organism evidence="1 2">
    <name type="scientific">Kosakonia phage Kc263</name>
    <dbReference type="NCBI Taxonomy" id="2863194"/>
    <lineage>
        <taxon>Viruses</taxon>
        <taxon>Duplodnaviria</taxon>
        <taxon>Heunggongvirae</taxon>
        <taxon>Uroviricota</taxon>
        <taxon>Caudoviricetes</taxon>
        <taxon>Chimalliviridae</taxon>
        <taxon>Branisovskavirus</taxon>
        <taxon>Branisovskavirus Kc263</taxon>
    </lineage>
</organism>
<protein>
    <submittedName>
        <fullName evidence="1">Uncharacterized protein</fullName>
    </submittedName>
</protein>
<keyword evidence="2" id="KW-1185">Reference proteome</keyword>
<name>A0AAE7WFF5_9CAUD</name>
<dbReference type="Proteomes" id="UP000828443">
    <property type="component" value="Segment"/>
</dbReference>
<proteinExistence type="predicted"/>
<dbReference type="KEGG" id="vg:77953310"/>
<dbReference type="GeneID" id="77953310"/>
<accession>A0AAE7WFF5</accession>
<evidence type="ECO:0000313" key="1">
    <source>
        <dbReference type="EMBL" id="QYN80133.1"/>
    </source>
</evidence>
<evidence type="ECO:0000313" key="2">
    <source>
        <dbReference type="Proteomes" id="UP000828443"/>
    </source>
</evidence>
<dbReference type="RefSeq" id="YP_010676945.1">
    <property type="nucleotide sequence ID" value="NC_071015.1"/>
</dbReference>
<reference evidence="1" key="1">
    <citation type="journal article" date="2021" name="Viruses">
        <title>Novel Viruses That Lyse Plant and Human Strains of Kosakonia cowanii.</title>
        <authorList>
            <person name="Petrzik K."/>
            <person name="Brazdova S."/>
            <person name="Krawczyk K."/>
        </authorList>
    </citation>
    <scope>NUCLEOTIDE SEQUENCE</scope>
</reference>
<sequence>MSVFLFRNGNIVDANEAGVCEPWDCALIEGEEGSYTVIPLEEGVYVVREGSQTHVQLVIFKQGGRQKPRVMKFHDIPANISIWEVVQLIFAKLLSFDNNRLANRDRNIAITIIRSHLPTIVQGVIEREKGNLNFHLYNNLLSVFRPNGNCATRLGYASFSRAIKDCL</sequence>